<feature type="region of interest" description="Disordered" evidence="1">
    <location>
        <begin position="20"/>
        <end position="45"/>
    </location>
</feature>
<organism evidence="2 3">
    <name type="scientific">Sphaerobolus stellatus (strain SS14)</name>
    <dbReference type="NCBI Taxonomy" id="990650"/>
    <lineage>
        <taxon>Eukaryota</taxon>
        <taxon>Fungi</taxon>
        <taxon>Dikarya</taxon>
        <taxon>Basidiomycota</taxon>
        <taxon>Agaricomycotina</taxon>
        <taxon>Agaricomycetes</taxon>
        <taxon>Phallomycetidae</taxon>
        <taxon>Geastrales</taxon>
        <taxon>Sphaerobolaceae</taxon>
        <taxon>Sphaerobolus</taxon>
    </lineage>
</organism>
<dbReference type="AlphaFoldDB" id="A0A0C9USG1"/>
<feature type="compositionally biased region" description="Low complexity" evidence="1">
    <location>
        <begin position="70"/>
        <end position="84"/>
    </location>
</feature>
<protein>
    <submittedName>
        <fullName evidence="2">Uncharacterized protein</fullName>
    </submittedName>
</protein>
<keyword evidence="3" id="KW-1185">Reference proteome</keyword>
<gene>
    <name evidence="2" type="ORF">M422DRAFT_259574</name>
</gene>
<evidence type="ECO:0000313" key="3">
    <source>
        <dbReference type="Proteomes" id="UP000054279"/>
    </source>
</evidence>
<evidence type="ECO:0000256" key="1">
    <source>
        <dbReference type="SAM" id="MobiDB-lite"/>
    </source>
</evidence>
<name>A0A0C9USG1_SPHS4</name>
<sequence length="236" mass="25926">MPKLCNKDATELVKIPGVSEEQSMASTLQSCQPSPRTKCGRAQKNREETKALFQAGYGDIREFFKQKQAPSPVSVISVSSSSEPETTEAPRQAIYHREEEEESEEEDGEGREPLGASRIMETIQASVPSDSEPGSTPGTNPHEPSSIVDHQPDQSSLVEMALREFEISEDGFQAEEQKGSNLHASPPSPDSPVFEVAIEALSRHLKNKSLDAVLRARLTAMVGFLRLYTAKENLGW</sequence>
<feature type="compositionally biased region" description="Polar residues" evidence="1">
    <location>
        <begin position="123"/>
        <end position="143"/>
    </location>
</feature>
<feature type="compositionally biased region" description="Acidic residues" evidence="1">
    <location>
        <begin position="99"/>
        <end position="109"/>
    </location>
</feature>
<accession>A0A0C9USG1</accession>
<reference evidence="2 3" key="1">
    <citation type="submission" date="2014-06" db="EMBL/GenBank/DDBJ databases">
        <title>Evolutionary Origins and Diversification of the Mycorrhizal Mutualists.</title>
        <authorList>
            <consortium name="DOE Joint Genome Institute"/>
            <consortium name="Mycorrhizal Genomics Consortium"/>
            <person name="Kohler A."/>
            <person name="Kuo A."/>
            <person name="Nagy L.G."/>
            <person name="Floudas D."/>
            <person name="Copeland A."/>
            <person name="Barry K.W."/>
            <person name="Cichocki N."/>
            <person name="Veneault-Fourrey C."/>
            <person name="LaButti K."/>
            <person name="Lindquist E.A."/>
            <person name="Lipzen A."/>
            <person name="Lundell T."/>
            <person name="Morin E."/>
            <person name="Murat C."/>
            <person name="Riley R."/>
            <person name="Ohm R."/>
            <person name="Sun H."/>
            <person name="Tunlid A."/>
            <person name="Henrissat B."/>
            <person name="Grigoriev I.V."/>
            <person name="Hibbett D.S."/>
            <person name="Martin F."/>
        </authorList>
    </citation>
    <scope>NUCLEOTIDE SEQUENCE [LARGE SCALE GENOMIC DNA]</scope>
    <source>
        <strain evidence="2 3">SS14</strain>
    </source>
</reference>
<dbReference type="HOGENOM" id="CLU_1176064_0_0_1"/>
<dbReference type="EMBL" id="KN837166">
    <property type="protein sequence ID" value="KIJ37754.1"/>
    <property type="molecule type" value="Genomic_DNA"/>
</dbReference>
<feature type="compositionally biased region" description="Polar residues" evidence="1">
    <location>
        <begin position="20"/>
        <end position="35"/>
    </location>
</feature>
<feature type="region of interest" description="Disordered" evidence="1">
    <location>
        <begin position="67"/>
        <end position="190"/>
    </location>
</feature>
<dbReference type="Proteomes" id="UP000054279">
    <property type="component" value="Unassembled WGS sequence"/>
</dbReference>
<proteinExistence type="predicted"/>
<evidence type="ECO:0000313" key="2">
    <source>
        <dbReference type="EMBL" id="KIJ37754.1"/>
    </source>
</evidence>